<protein>
    <submittedName>
        <fullName evidence="1">Uncharacterized protein</fullName>
    </submittedName>
</protein>
<dbReference type="EMBL" id="JAFICZ010000001">
    <property type="protein sequence ID" value="MBP1293970.1"/>
    <property type="molecule type" value="Genomic_DNA"/>
</dbReference>
<proteinExistence type="predicted"/>
<organism evidence="1 2">
    <name type="scientific">Bradyrhizobium elkanii</name>
    <dbReference type="NCBI Taxonomy" id="29448"/>
    <lineage>
        <taxon>Bacteria</taxon>
        <taxon>Pseudomonadati</taxon>
        <taxon>Pseudomonadota</taxon>
        <taxon>Alphaproteobacteria</taxon>
        <taxon>Hyphomicrobiales</taxon>
        <taxon>Nitrobacteraceae</taxon>
        <taxon>Bradyrhizobium</taxon>
    </lineage>
</organism>
<sequence length="47" mass="5228">MSDQHEIGRTACPRSLARIRGSLEQVPTAILSRHLSRLRLPGHSLLP</sequence>
<evidence type="ECO:0000313" key="1">
    <source>
        <dbReference type="EMBL" id="MBP1293970.1"/>
    </source>
</evidence>
<gene>
    <name evidence="1" type="ORF">JOH49_003723</name>
</gene>
<reference evidence="1" key="1">
    <citation type="submission" date="2021-02" db="EMBL/GenBank/DDBJ databases">
        <title>Genomic Encyclopedia of Type Strains, Phase IV (KMG-V): Genome sequencing to study the core and pangenomes of soil and plant-associated prokaryotes.</title>
        <authorList>
            <person name="Whitman W."/>
        </authorList>
    </citation>
    <scope>NUCLEOTIDE SEQUENCE</scope>
    <source>
        <strain evidence="1">USDA 406</strain>
    </source>
</reference>
<name>A0A8I1Y811_BRAEL</name>
<dbReference type="Proteomes" id="UP000673383">
    <property type="component" value="Unassembled WGS sequence"/>
</dbReference>
<comment type="caution">
    <text evidence="1">The sequence shown here is derived from an EMBL/GenBank/DDBJ whole genome shotgun (WGS) entry which is preliminary data.</text>
</comment>
<accession>A0A8I1Y811</accession>
<evidence type="ECO:0000313" key="2">
    <source>
        <dbReference type="Proteomes" id="UP000673383"/>
    </source>
</evidence>
<dbReference type="AlphaFoldDB" id="A0A8I1Y811"/>